<keyword evidence="7" id="KW-0547">Nucleotide-binding</keyword>
<evidence type="ECO:0000256" key="9">
    <source>
        <dbReference type="ARBA" id="ARBA00022840"/>
    </source>
</evidence>
<dbReference type="SMART" id="SM00387">
    <property type="entry name" value="HATPase_c"/>
    <property type="match status" value="1"/>
</dbReference>
<keyword evidence="4" id="KW-1003">Cell membrane</keyword>
<dbReference type="RefSeq" id="WP_354432590.1">
    <property type="nucleotide sequence ID" value="NZ_JBEPLY010000001.1"/>
</dbReference>
<keyword evidence="6 12" id="KW-0808">Transferase</keyword>
<name>A0ABV2I5R2_9HYPH</name>
<evidence type="ECO:0000313" key="12">
    <source>
        <dbReference type="EMBL" id="MET3598081.1"/>
    </source>
</evidence>
<reference evidence="12 13" key="1">
    <citation type="submission" date="2024-06" db="EMBL/GenBank/DDBJ databases">
        <title>Genomic Encyclopedia of Type Strains, Phase IV (KMG-IV): sequencing the most valuable type-strain genomes for metagenomic binning, comparative biology and taxonomic classification.</title>
        <authorList>
            <person name="Goeker M."/>
        </authorList>
    </citation>
    <scope>NUCLEOTIDE SEQUENCE [LARGE SCALE GENOMIC DNA]</scope>
    <source>
        <strain evidence="12 13">DSM 28102</strain>
    </source>
</reference>
<feature type="transmembrane region" description="Helical" evidence="10">
    <location>
        <begin position="160"/>
        <end position="181"/>
    </location>
</feature>
<comment type="catalytic activity">
    <reaction evidence="1">
        <text>ATP + protein L-histidine = ADP + protein N-phospho-L-histidine.</text>
        <dbReference type="EC" id="2.7.13.3"/>
    </reaction>
</comment>
<evidence type="ECO:0000256" key="2">
    <source>
        <dbReference type="ARBA" id="ARBA00004651"/>
    </source>
</evidence>
<evidence type="ECO:0000256" key="6">
    <source>
        <dbReference type="ARBA" id="ARBA00022679"/>
    </source>
</evidence>
<keyword evidence="13" id="KW-1185">Reference proteome</keyword>
<organism evidence="12 13">
    <name type="scientific">Martelella mangrovi</name>
    <dbReference type="NCBI Taxonomy" id="1397477"/>
    <lineage>
        <taxon>Bacteria</taxon>
        <taxon>Pseudomonadati</taxon>
        <taxon>Pseudomonadota</taxon>
        <taxon>Alphaproteobacteria</taxon>
        <taxon>Hyphomicrobiales</taxon>
        <taxon>Aurantimonadaceae</taxon>
        <taxon>Martelella</taxon>
    </lineage>
</organism>
<accession>A0ABV2I5R2</accession>
<dbReference type="NCBIfam" id="NF033792">
    <property type="entry name" value="ActS_PrrB_HisK"/>
    <property type="match status" value="1"/>
</dbReference>
<dbReference type="Gene3D" id="1.10.287.130">
    <property type="match status" value="1"/>
</dbReference>
<dbReference type="InterPro" id="IPR004358">
    <property type="entry name" value="Sig_transdc_His_kin-like_C"/>
</dbReference>
<dbReference type="GO" id="GO:0004673">
    <property type="term" value="F:protein histidine kinase activity"/>
    <property type="evidence" value="ECO:0007669"/>
    <property type="project" value="UniProtKB-EC"/>
</dbReference>
<dbReference type="PRINTS" id="PR00344">
    <property type="entry name" value="BCTRLSENSOR"/>
</dbReference>
<comment type="caution">
    <text evidence="12">The sequence shown here is derived from an EMBL/GenBank/DDBJ whole genome shotgun (WGS) entry which is preliminary data.</text>
</comment>
<comment type="subcellular location">
    <subcellularLocation>
        <location evidence="2">Cell membrane</location>
        <topology evidence="2">Multi-pass membrane protein</topology>
    </subcellularLocation>
</comment>
<evidence type="ECO:0000313" key="13">
    <source>
        <dbReference type="Proteomes" id="UP001549164"/>
    </source>
</evidence>
<keyword evidence="10" id="KW-1133">Transmembrane helix</keyword>
<dbReference type="InterPro" id="IPR050980">
    <property type="entry name" value="2C_sensor_his_kinase"/>
</dbReference>
<dbReference type="SUPFAM" id="SSF47384">
    <property type="entry name" value="Homodimeric domain of signal transducing histidine kinase"/>
    <property type="match status" value="1"/>
</dbReference>
<dbReference type="InterPro" id="IPR003594">
    <property type="entry name" value="HATPase_dom"/>
</dbReference>
<feature type="domain" description="Histidine kinase" evidence="11">
    <location>
        <begin position="217"/>
        <end position="426"/>
    </location>
</feature>
<evidence type="ECO:0000256" key="4">
    <source>
        <dbReference type="ARBA" id="ARBA00022475"/>
    </source>
</evidence>
<keyword evidence="10" id="KW-0472">Membrane</keyword>
<dbReference type="Proteomes" id="UP001549164">
    <property type="component" value="Unassembled WGS sequence"/>
</dbReference>
<dbReference type="PANTHER" id="PTHR44936">
    <property type="entry name" value="SENSOR PROTEIN CREC"/>
    <property type="match status" value="1"/>
</dbReference>
<dbReference type="EC" id="2.7.13.3" evidence="3"/>
<evidence type="ECO:0000256" key="8">
    <source>
        <dbReference type="ARBA" id="ARBA00022777"/>
    </source>
</evidence>
<keyword evidence="8 12" id="KW-0418">Kinase</keyword>
<dbReference type="SMART" id="SM00388">
    <property type="entry name" value="HisKA"/>
    <property type="match status" value="1"/>
</dbReference>
<dbReference type="Gene3D" id="3.30.565.10">
    <property type="entry name" value="Histidine kinase-like ATPase, C-terminal domain"/>
    <property type="match status" value="1"/>
</dbReference>
<dbReference type="Pfam" id="PF02518">
    <property type="entry name" value="HATPase_c"/>
    <property type="match status" value="1"/>
</dbReference>
<dbReference type="SUPFAM" id="SSF55874">
    <property type="entry name" value="ATPase domain of HSP90 chaperone/DNA topoisomerase II/histidine kinase"/>
    <property type="match status" value="1"/>
</dbReference>
<proteinExistence type="predicted"/>
<keyword evidence="5" id="KW-0597">Phosphoprotein</keyword>
<dbReference type="PROSITE" id="PS50109">
    <property type="entry name" value="HIS_KIN"/>
    <property type="match status" value="1"/>
</dbReference>
<keyword evidence="9" id="KW-0067">ATP-binding</keyword>
<keyword evidence="10" id="KW-0812">Transmembrane</keyword>
<gene>
    <name evidence="12" type="ORF">ABID12_000002</name>
</gene>
<feature type="transmembrane region" description="Helical" evidence="10">
    <location>
        <begin position="50"/>
        <end position="69"/>
    </location>
</feature>
<evidence type="ECO:0000256" key="1">
    <source>
        <dbReference type="ARBA" id="ARBA00000085"/>
    </source>
</evidence>
<evidence type="ECO:0000256" key="3">
    <source>
        <dbReference type="ARBA" id="ARBA00012438"/>
    </source>
</evidence>
<feature type="transmembrane region" description="Helical" evidence="10">
    <location>
        <begin position="129"/>
        <end position="148"/>
    </location>
</feature>
<evidence type="ECO:0000256" key="7">
    <source>
        <dbReference type="ARBA" id="ARBA00022741"/>
    </source>
</evidence>
<dbReference type="CDD" id="cd00082">
    <property type="entry name" value="HisKA"/>
    <property type="match status" value="1"/>
</dbReference>
<evidence type="ECO:0000259" key="11">
    <source>
        <dbReference type="PROSITE" id="PS50109"/>
    </source>
</evidence>
<evidence type="ECO:0000256" key="10">
    <source>
        <dbReference type="SAM" id="Phobius"/>
    </source>
</evidence>
<dbReference type="InterPro" id="IPR036097">
    <property type="entry name" value="HisK_dim/P_sf"/>
</dbReference>
<dbReference type="InterPro" id="IPR036890">
    <property type="entry name" value="HATPase_C_sf"/>
</dbReference>
<dbReference type="InterPro" id="IPR003661">
    <property type="entry name" value="HisK_dim/P_dom"/>
</dbReference>
<dbReference type="InterPro" id="IPR005467">
    <property type="entry name" value="His_kinase_dom"/>
</dbReference>
<dbReference type="InterPro" id="IPR047770">
    <property type="entry name" value="RegB"/>
</dbReference>
<feature type="transmembrane region" description="Helical" evidence="10">
    <location>
        <begin position="106"/>
        <end position="122"/>
    </location>
</feature>
<protein>
    <recommendedName>
        <fullName evidence="3">histidine kinase</fullName>
        <ecNumber evidence="3">2.7.13.3</ecNumber>
    </recommendedName>
</protein>
<evidence type="ECO:0000256" key="5">
    <source>
        <dbReference type="ARBA" id="ARBA00022553"/>
    </source>
</evidence>
<sequence>MKAPVPEMVGQERRGSLRLQTLVRLRWLAVAGQAATALTVAYGLDFPMPLFPVLALILALALGNLVLSLHFPATQRVSPRIAFSLIGFDLLQLTALLYLTGGLANPFAPLICVPVIISFAALPLHYAFALLAFAVSGVSALALSPFPLPWHEGIILEIEPILKFGIWIAIISMLGFAAFYAQRITLEAQQISDALAATELVLQREQHLSQLDGLAAAAAHELGTPLATISVVAKEMARALSDDPNHGEDVQLLVSQSQRCREILGRLTSLSNEDEAHMRRLPLTSLIEEVAAPHRPFIAEMEIRVSGETSGEPVGTRNPGIIYGLGNIVENAVEHARRKVTIDARYSETQVTITVTDDGEGYTPDILPRIGDPFVSDRPKDPANSRAGGLGLGLFIAKTLLERSGAHLTFENAGGARITVSWPRWRMETETADQS</sequence>
<dbReference type="PANTHER" id="PTHR44936:SF10">
    <property type="entry name" value="SENSOR PROTEIN RSTB"/>
    <property type="match status" value="1"/>
</dbReference>
<dbReference type="Pfam" id="PF00512">
    <property type="entry name" value="HisKA"/>
    <property type="match status" value="1"/>
</dbReference>
<dbReference type="EMBL" id="JBEPLY010000001">
    <property type="protein sequence ID" value="MET3598081.1"/>
    <property type="molecule type" value="Genomic_DNA"/>
</dbReference>
<feature type="transmembrane region" description="Helical" evidence="10">
    <location>
        <begin position="81"/>
        <end position="100"/>
    </location>
</feature>